<keyword evidence="1" id="KW-0808">Transferase</keyword>
<reference evidence="4 7" key="1">
    <citation type="submission" date="2016-03" db="EMBL/GenBank/DDBJ databases">
        <authorList>
            <person name="Hansen M.J."/>
            <person name="Bojesen A.M."/>
            <person name="Planet P."/>
        </authorList>
    </citation>
    <scope>NUCLEOTIDE SEQUENCE [LARGE SCALE GENOMIC DNA]</scope>
    <source>
        <strain evidence="4 7">HPA 21</strain>
    </source>
</reference>
<accession>A0AAE6X625</accession>
<keyword evidence="6" id="KW-1185">Reference proteome</keyword>
<gene>
    <name evidence="4" type="ORF">A4G17_01010</name>
    <name evidence="5" type="ORF">EDC49_1174</name>
</gene>
<protein>
    <submittedName>
        <fullName evidence="5">Acetyltransferase (GNAT) family protein</fullName>
    </submittedName>
</protein>
<reference evidence="5 6" key="2">
    <citation type="submission" date="2018-11" db="EMBL/GenBank/DDBJ databases">
        <title>Genomic Encyclopedia of Type Strains, Phase IV (KMG-IV): sequencing the most valuable type-strain genomes for metagenomic binning, comparative biology and taxonomic classification.</title>
        <authorList>
            <person name="Goeker M."/>
        </authorList>
    </citation>
    <scope>NUCLEOTIDE SEQUENCE [LARGE SCALE GENOMIC DNA]</scope>
    <source>
        <strain evidence="5 6">DSM 25797</strain>
    </source>
</reference>
<organism evidence="4 7">
    <name type="scientific">Frederiksenia canicola</name>
    <dbReference type="NCBI Taxonomy" id="123824"/>
    <lineage>
        <taxon>Bacteria</taxon>
        <taxon>Pseudomonadati</taxon>
        <taxon>Pseudomonadota</taxon>
        <taxon>Gammaproteobacteria</taxon>
        <taxon>Pasteurellales</taxon>
        <taxon>Pasteurellaceae</taxon>
        <taxon>Frederiksenia</taxon>
    </lineage>
</organism>
<evidence type="ECO:0000259" key="3">
    <source>
        <dbReference type="PROSITE" id="PS51186"/>
    </source>
</evidence>
<dbReference type="KEGG" id="fcl:A4G17_01010"/>
<dbReference type="InterPro" id="IPR016181">
    <property type="entry name" value="Acyl_CoA_acyltransferase"/>
</dbReference>
<dbReference type="Pfam" id="PF00583">
    <property type="entry name" value="Acetyltransf_1"/>
    <property type="match status" value="1"/>
</dbReference>
<dbReference type="RefSeq" id="WP_123956817.1">
    <property type="nucleotide sequence ID" value="NZ_CP015029.1"/>
</dbReference>
<dbReference type="InterPro" id="IPR050832">
    <property type="entry name" value="Bact_Acetyltransf"/>
</dbReference>
<dbReference type="Proteomes" id="UP000502287">
    <property type="component" value="Chromosome"/>
</dbReference>
<keyword evidence="2" id="KW-0012">Acyltransferase</keyword>
<dbReference type="EMBL" id="CP015029">
    <property type="protein sequence ID" value="QIM64129.1"/>
    <property type="molecule type" value="Genomic_DNA"/>
</dbReference>
<evidence type="ECO:0000256" key="1">
    <source>
        <dbReference type="ARBA" id="ARBA00022679"/>
    </source>
</evidence>
<evidence type="ECO:0000313" key="4">
    <source>
        <dbReference type="EMBL" id="QIM64129.1"/>
    </source>
</evidence>
<sequence length="162" mass="18756">MHIRQAFLSDAQALSHLLAKVWRVAYQGIFPQNFLDNIQEDGWTVGFQQSLDNPDVQIFVAEEGKQLVGMIAFGKGRNSELDIENEIYALNVLPEFQQQKIGSTLMQLAFAKMADKPVYLKVAVENELAQRFYLKHGFKNRGIQQSRQIADFRFQEWIYQRS</sequence>
<dbReference type="Proteomes" id="UP000276901">
    <property type="component" value="Unassembled WGS sequence"/>
</dbReference>
<dbReference type="EMBL" id="RKQT01000002">
    <property type="protein sequence ID" value="RPE93661.1"/>
    <property type="molecule type" value="Genomic_DNA"/>
</dbReference>
<dbReference type="Gene3D" id="3.40.630.30">
    <property type="match status" value="1"/>
</dbReference>
<dbReference type="PANTHER" id="PTHR43877">
    <property type="entry name" value="AMINOALKYLPHOSPHONATE N-ACETYLTRANSFERASE-RELATED-RELATED"/>
    <property type="match status" value="1"/>
</dbReference>
<evidence type="ECO:0000313" key="5">
    <source>
        <dbReference type="EMBL" id="RPE93661.1"/>
    </source>
</evidence>
<dbReference type="AlphaFoldDB" id="A0AAE6X625"/>
<feature type="domain" description="N-acetyltransferase" evidence="3">
    <location>
        <begin position="1"/>
        <end position="159"/>
    </location>
</feature>
<dbReference type="GO" id="GO:0016747">
    <property type="term" value="F:acyltransferase activity, transferring groups other than amino-acyl groups"/>
    <property type="evidence" value="ECO:0007669"/>
    <property type="project" value="InterPro"/>
</dbReference>
<dbReference type="InterPro" id="IPR000182">
    <property type="entry name" value="GNAT_dom"/>
</dbReference>
<dbReference type="CDD" id="cd04301">
    <property type="entry name" value="NAT_SF"/>
    <property type="match status" value="1"/>
</dbReference>
<dbReference type="SUPFAM" id="SSF55729">
    <property type="entry name" value="Acyl-CoA N-acyltransferases (Nat)"/>
    <property type="match status" value="1"/>
</dbReference>
<dbReference type="PROSITE" id="PS51186">
    <property type="entry name" value="GNAT"/>
    <property type="match status" value="1"/>
</dbReference>
<evidence type="ECO:0000313" key="6">
    <source>
        <dbReference type="Proteomes" id="UP000276901"/>
    </source>
</evidence>
<name>A0AAE6X625_9PAST</name>
<proteinExistence type="predicted"/>
<evidence type="ECO:0000256" key="2">
    <source>
        <dbReference type="ARBA" id="ARBA00023315"/>
    </source>
</evidence>
<evidence type="ECO:0000313" key="7">
    <source>
        <dbReference type="Proteomes" id="UP000502287"/>
    </source>
</evidence>
<dbReference type="PANTHER" id="PTHR43877:SF2">
    <property type="entry name" value="AMINOALKYLPHOSPHONATE N-ACETYLTRANSFERASE-RELATED"/>
    <property type="match status" value="1"/>
</dbReference>